<proteinExistence type="predicted"/>
<gene>
    <name evidence="2" type="ORF">FIESC28_10291</name>
</gene>
<evidence type="ECO:0000313" key="2">
    <source>
        <dbReference type="EMBL" id="RBR08257.1"/>
    </source>
</evidence>
<evidence type="ECO:0000313" key="3">
    <source>
        <dbReference type="Proteomes" id="UP000253153"/>
    </source>
</evidence>
<keyword evidence="1" id="KW-0732">Signal</keyword>
<dbReference type="RefSeq" id="XP_031011510.1">
    <property type="nucleotide sequence ID" value="XM_031164424.1"/>
</dbReference>
<accession>A0A366QTS7</accession>
<dbReference type="OrthoDB" id="5350342at2759"/>
<dbReference type="Proteomes" id="UP000253153">
    <property type="component" value="Unassembled WGS sequence"/>
</dbReference>
<name>A0A366QTS7_9HYPO</name>
<keyword evidence="3" id="KW-1185">Reference proteome</keyword>
<evidence type="ECO:0008006" key="4">
    <source>
        <dbReference type="Google" id="ProtNLM"/>
    </source>
</evidence>
<evidence type="ECO:0000256" key="1">
    <source>
        <dbReference type="SAM" id="SignalP"/>
    </source>
</evidence>
<reference evidence="2 3" key="1">
    <citation type="submission" date="2018-06" db="EMBL/GenBank/DDBJ databases">
        <title>Fusarium incarnatum-equiseti species complex species 28.</title>
        <authorList>
            <person name="Gardiner D.M."/>
        </authorList>
    </citation>
    <scope>NUCLEOTIDE SEQUENCE [LARGE SCALE GENOMIC DNA]</scope>
    <source>
        <strain evidence="2 3">FIESC_28</strain>
    </source>
</reference>
<organism evidence="2 3">
    <name type="scientific">Fusarium coffeatum</name>
    <dbReference type="NCBI Taxonomy" id="231269"/>
    <lineage>
        <taxon>Eukaryota</taxon>
        <taxon>Fungi</taxon>
        <taxon>Dikarya</taxon>
        <taxon>Ascomycota</taxon>
        <taxon>Pezizomycotina</taxon>
        <taxon>Sordariomycetes</taxon>
        <taxon>Hypocreomycetidae</taxon>
        <taxon>Hypocreales</taxon>
        <taxon>Nectriaceae</taxon>
        <taxon>Fusarium</taxon>
        <taxon>Fusarium incarnatum-equiseti species complex</taxon>
    </lineage>
</organism>
<dbReference type="AlphaFoldDB" id="A0A366QTS7"/>
<feature type="signal peptide" evidence="1">
    <location>
        <begin position="1"/>
        <end position="20"/>
    </location>
</feature>
<dbReference type="EMBL" id="QKXC01000290">
    <property type="protein sequence ID" value="RBR08257.1"/>
    <property type="molecule type" value="Genomic_DNA"/>
</dbReference>
<feature type="chain" id="PRO_5017010106" description="Ecp2 effector protein domain-containing protein" evidence="1">
    <location>
        <begin position="21"/>
        <end position="222"/>
    </location>
</feature>
<comment type="caution">
    <text evidence="2">The sequence shown here is derived from an EMBL/GenBank/DDBJ whole genome shotgun (WGS) entry which is preliminary data.</text>
</comment>
<protein>
    <recommendedName>
        <fullName evidence="4">Ecp2 effector protein domain-containing protein</fullName>
    </recommendedName>
</protein>
<sequence>MHRFTFPLGLATLSGQLVNAFAVPEMFRRQGENHAKVGLGKSYVPLSTIDGAKLLSDGLHDLCGDTSCDGGSSYESPVKLGQFESFGDILDCTWTVTASGNWDNTDQRDYMINVLTTSLTDTATVETIQVSIEDNPLCTHQGQPSCTNEDEEITSVLNFQQIVLNLASGANTAELSYNINLQCRDTAGWDCDGFVKDNLKDALSAIPGVGAAIAQVFDIGCA</sequence>
<dbReference type="GeneID" id="41999720"/>